<feature type="domain" description="NodB homology" evidence="3">
    <location>
        <begin position="92"/>
        <end position="275"/>
    </location>
</feature>
<dbReference type="Proteomes" id="UP000049855">
    <property type="component" value="Unassembled WGS sequence"/>
</dbReference>
<dbReference type="PANTHER" id="PTHR34216">
    <property type="match status" value="1"/>
</dbReference>
<dbReference type="GO" id="GO:0005975">
    <property type="term" value="P:carbohydrate metabolic process"/>
    <property type="evidence" value="ECO:0007669"/>
    <property type="project" value="InterPro"/>
</dbReference>
<proteinExistence type="predicted"/>
<dbReference type="AlphaFoldDB" id="A0A0U1L6J6"/>
<dbReference type="InterPro" id="IPR002509">
    <property type="entry name" value="NODB_dom"/>
</dbReference>
<accession>A0A0U1L6J6</accession>
<comment type="subcellular location">
    <subcellularLocation>
        <location evidence="1">Secreted</location>
    </subcellularLocation>
</comment>
<dbReference type="RefSeq" id="WP_021166718.1">
    <property type="nucleotide sequence ID" value="NZ_CTRP01000015.1"/>
</dbReference>
<dbReference type="PROSITE" id="PS51677">
    <property type="entry name" value="NODB"/>
    <property type="match status" value="1"/>
</dbReference>
<name>A0A0U1L6J6_9FIRM</name>
<evidence type="ECO:0000256" key="2">
    <source>
        <dbReference type="ARBA" id="ARBA00022729"/>
    </source>
</evidence>
<evidence type="ECO:0000313" key="4">
    <source>
        <dbReference type="EMBL" id="CQR74899.1"/>
    </source>
</evidence>
<dbReference type="GO" id="GO:0005576">
    <property type="term" value="C:extracellular region"/>
    <property type="evidence" value="ECO:0007669"/>
    <property type="project" value="UniProtKB-SubCell"/>
</dbReference>
<dbReference type="CDD" id="cd10918">
    <property type="entry name" value="CE4_NodB_like_5s_6s"/>
    <property type="match status" value="1"/>
</dbReference>
<evidence type="ECO:0000313" key="5">
    <source>
        <dbReference type="Proteomes" id="UP000049855"/>
    </source>
</evidence>
<evidence type="ECO:0000259" key="3">
    <source>
        <dbReference type="PROSITE" id="PS51677"/>
    </source>
</evidence>
<dbReference type="InterPro" id="IPR011330">
    <property type="entry name" value="Glyco_hydro/deAcase_b/a-brl"/>
</dbReference>
<dbReference type="Gene3D" id="3.20.20.370">
    <property type="entry name" value="Glycoside hydrolase/deacetylase"/>
    <property type="match status" value="1"/>
</dbReference>
<gene>
    <name evidence="4" type="ORF">SpAn4DRAFT_4256</name>
</gene>
<keyword evidence="5" id="KW-1185">Reference proteome</keyword>
<dbReference type="GO" id="GO:0016810">
    <property type="term" value="F:hydrolase activity, acting on carbon-nitrogen (but not peptide) bonds"/>
    <property type="evidence" value="ECO:0007669"/>
    <property type="project" value="InterPro"/>
</dbReference>
<dbReference type="Pfam" id="PF01522">
    <property type="entry name" value="Polysacc_deac_1"/>
    <property type="match status" value="1"/>
</dbReference>
<sequence length="275" mass="31247">MKIKVWVPLVITLLMVCLSSYGFCSGTDKFKRSDFPAVLMYHDIKETEINGFDVSVKDFCQQLDWLAAHEYKTLSVHEFVECLTQNIPFPKKSVLITFDDGYDGINTYAVPELRKRGMKATFFIIKNSMGTKLTGYSYLTEQQIKELSVDPLFSIQPHTLTHADLSKISAEQLQEEVAGSKKFFEDLTGTQSETIAFPYGSYNKSVLDAVERAGYKASFAVSDLGLYDHEARFSIPRIYMGIIMGKNNMELFKKSVLNYKSSPKEAFVERFGPLY</sequence>
<evidence type="ECO:0000256" key="1">
    <source>
        <dbReference type="ARBA" id="ARBA00004613"/>
    </source>
</evidence>
<dbReference type="EMBL" id="CTRP01000015">
    <property type="protein sequence ID" value="CQR74899.1"/>
    <property type="molecule type" value="Genomic_DNA"/>
</dbReference>
<dbReference type="InterPro" id="IPR051398">
    <property type="entry name" value="Polysacch_Deacetylase"/>
</dbReference>
<reference evidence="5" key="1">
    <citation type="submission" date="2015-03" db="EMBL/GenBank/DDBJ databases">
        <authorList>
            <person name="Nijsse Bart"/>
        </authorList>
    </citation>
    <scope>NUCLEOTIDE SEQUENCE [LARGE SCALE GENOMIC DNA]</scope>
</reference>
<organism evidence="4 5">
    <name type="scientific">Sporomusa ovata</name>
    <dbReference type="NCBI Taxonomy" id="2378"/>
    <lineage>
        <taxon>Bacteria</taxon>
        <taxon>Bacillati</taxon>
        <taxon>Bacillota</taxon>
        <taxon>Negativicutes</taxon>
        <taxon>Selenomonadales</taxon>
        <taxon>Sporomusaceae</taxon>
        <taxon>Sporomusa</taxon>
    </lineage>
</organism>
<dbReference type="SUPFAM" id="SSF88713">
    <property type="entry name" value="Glycoside hydrolase/deacetylase"/>
    <property type="match status" value="1"/>
</dbReference>
<protein>
    <submittedName>
        <fullName evidence="4">Polysaccharide deacetylase</fullName>
    </submittedName>
</protein>
<dbReference type="PANTHER" id="PTHR34216:SF3">
    <property type="entry name" value="POLY-BETA-1,6-N-ACETYL-D-GLUCOSAMINE N-DEACETYLASE"/>
    <property type="match status" value="1"/>
</dbReference>
<keyword evidence="2" id="KW-0732">Signal</keyword>